<reference evidence="7 8" key="1">
    <citation type="submission" date="2024-03" db="EMBL/GenBank/DDBJ databases">
        <title>High-quality draft genome sequencing of Tistrella sp. BH-R2-4.</title>
        <authorList>
            <person name="Dong C."/>
        </authorList>
    </citation>
    <scope>NUCLEOTIDE SEQUENCE [LARGE SCALE GENOMIC DNA]</scope>
    <source>
        <strain evidence="7 8">BH-R2-4</strain>
    </source>
</reference>
<feature type="compositionally biased region" description="Gly residues" evidence="6">
    <location>
        <begin position="11"/>
        <end position="23"/>
    </location>
</feature>
<feature type="region of interest" description="Disordered" evidence="6">
    <location>
        <begin position="1"/>
        <end position="28"/>
    </location>
</feature>
<protein>
    <submittedName>
        <fullName evidence="7">Class I SAM-dependent methyltransferase</fullName>
        <ecNumber evidence="7">2.1.1.-</ecNumber>
    </submittedName>
</protein>
<dbReference type="Proteomes" id="UP001413721">
    <property type="component" value="Unassembled WGS sequence"/>
</dbReference>
<evidence type="ECO:0000256" key="6">
    <source>
        <dbReference type="SAM" id="MobiDB-lite"/>
    </source>
</evidence>
<name>A0ABU9YPE5_9PROT</name>
<dbReference type="GO" id="GO:0032259">
    <property type="term" value="P:methylation"/>
    <property type="evidence" value="ECO:0007669"/>
    <property type="project" value="UniProtKB-KW"/>
</dbReference>
<evidence type="ECO:0000256" key="3">
    <source>
        <dbReference type="ARBA" id="ARBA00022679"/>
    </source>
</evidence>
<comment type="similarity">
    <text evidence="1">Belongs to the CFA/CMAS family.</text>
</comment>
<dbReference type="EC" id="2.1.1.-" evidence="7"/>
<keyword evidence="5" id="KW-0443">Lipid metabolism</keyword>
<gene>
    <name evidence="7" type="ORF">WG926_20415</name>
</gene>
<keyword evidence="4" id="KW-0949">S-adenosyl-L-methionine</keyword>
<organism evidence="7 8">
    <name type="scientific">Tistrella arctica</name>
    <dbReference type="NCBI Taxonomy" id="3133430"/>
    <lineage>
        <taxon>Bacteria</taxon>
        <taxon>Pseudomonadati</taxon>
        <taxon>Pseudomonadota</taxon>
        <taxon>Alphaproteobacteria</taxon>
        <taxon>Geminicoccales</taxon>
        <taxon>Geminicoccaceae</taxon>
        <taxon>Tistrella</taxon>
    </lineage>
</organism>
<dbReference type="GO" id="GO:0008168">
    <property type="term" value="F:methyltransferase activity"/>
    <property type="evidence" value="ECO:0007669"/>
    <property type="project" value="UniProtKB-KW"/>
</dbReference>
<dbReference type="Gene3D" id="3.40.50.150">
    <property type="entry name" value="Vaccinia Virus protein VP39"/>
    <property type="match status" value="1"/>
</dbReference>
<evidence type="ECO:0000256" key="1">
    <source>
        <dbReference type="ARBA" id="ARBA00010815"/>
    </source>
</evidence>
<evidence type="ECO:0000256" key="4">
    <source>
        <dbReference type="ARBA" id="ARBA00022691"/>
    </source>
</evidence>
<keyword evidence="3 7" id="KW-0808">Transferase</keyword>
<dbReference type="EMBL" id="JBBKTW010000008">
    <property type="protein sequence ID" value="MEN2990690.1"/>
    <property type="molecule type" value="Genomic_DNA"/>
</dbReference>
<accession>A0ABU9YPE5</accession>
<dbReference type="InterPro" id="IPR050723">
    <property type="entry name" value="CFA/CMAS"/>
</dbReference>
<evidence type="ECO:0000313" key="7">
    <source>
        <dbReference type="EMBL" id="MEN2990690.1"/>
    </source>
</evidence>
<sequence length="305" mass="33649">MAPDTTQATHLGGGHPGPGGGHPGTSSDALRSHYDIGTDFFGLWLDPSLTYSCALYEDGDTGDAAGFLKAQLRKLDFHIDAAHAAGADRVLDIGCGWGSMMRRLADDRGVGHVTGMTMTEAHRTHVDALGNPKLAVALTPWAGFEPTAPYDAIVSLEAFEHFARLTSTEDEKRAGYRAFFERAHNWLKPGGRMSIQTIVYGTATKADFSTFCATEVFPDSDLPRLHEVIEASDRLFEVERLRMDRQMYVRTFQSWLDGLRANRGRAEAIVGADIVRRFENYCGVFMIGFHTGRMNLARISFRKLG</sequence>
<dbReference type="RefSeq" id="WP_345933476.1">
    <property type="nucleotide sequence ID" value="NZ_JBBKTV010000005.1"/>
</dbReference>
<dbReference type="Pfam" id="PF02353">
    <property type="entry name" value="CMAS"/>
    <property type="match status" value="1"/>
</dbReference>
<dbReference type="PIRSF" id="PIRSF003085">
    <property type="entry name" value="CMAS"/>
    <property type="match status" value="1"/>
</dbReference>
<keyword evidence="8" id="KW-1185">Reference proteome</keyword>
<dbReference type="CDD" id="cd02440">
    <property type="entry name" value="AdoMet_MTases"/>
    <property type="match status" value="1"/>
</dbReference>
<evidence type="ECO:0000256" key="5">
    <source>
        <dbReference type="ARBA" id="ARBA00023098"/>
    </source>
</evidence>
<dbReference type="SUPFAM" id="SSF53335">
    <property type="entry name" value="S-adenosyl-L-methionine-dependent methyltransferases"/>
    <property type="match status" value="1"/>
</dbReference>
<evidence type="ECO:0000256" key="2">
    <source>
        <dbReference type="ARBA" id="ARBA00022603"/>
    </source>
</evidence>
<dbReference type="PANTHER" id="PTHR43667:SF1">
    <property type="entry name" value="CYCLOPROPANE-FATTY-ACYL-PHOSPHOLIPID SYNTHASE"/>
    <property type="match status" value="1"/>
</dbReference>
<dbReference type="PANTHER" id="PTHR43667">
    <property type="entry name" value="CYCLOPROPANE-FATTY-ACYL-PHOSPHOLIPID SYNTHASE"/>
    <property type="match status" value="1"/>
</dbReference>
<proteinExistence type="inferred from homology"/>
<evidence type="ECO:0000313" key="8">
    <source>
        <dbReference type="Proteomes" id="UP001413721"/>
    </source>
</evidence>
<comment type="caution">
    <text evidence="7">The sequence shown here is derived from an EMBL/GenBank/DDBJ whole genome shotgun (WGS) entry which is preliminary data.</text>
</comment>
<dbReference type="InterPro" id="IPR029063">
    <property type="entry name" value="SAM-dependent_MTases_sf"/>
</dbReference>
<dbReference type="InterPro" id="IPR003333">
    <property type="entry name" value="CMAS"/>
</dbReference>
<keyword evidence="2 7" id="KW-0489">Methyltransferase</keyword>